<accession>A0ABW9XG62</accession>
<dbReference type="SUPFAM" id="SSF51730">
    <property type="entry name" value="FAD-linked oxidoreductase"/>
    <property type="match status" value="1"/>
</dbReference>
<dbReference type="RefSeq" id="WP_161719677.1">
    <property type="nucleotide sequence ID" value="NZ_JAAAPO010000005.1"/>
</dbReference>
<evidence type="ECO:0000259" key="2">
    <source>
        <dbReference type="Pfam" id="PF01619"/>
    </source>
</evidence>
<dbReference type="InterPro" id="IPR029041">
    <property type="entry name" value="FAD-linked_oxidoreductase-like"/>
</dbReference>
<reference evidence="4" key="1">
    <citation type="submission" date="2020-01" db="EMBL/GenBank/DDBJ databases">
        <title>Sphingomonas sp. strain CSW-10.</title>
        <authorList>
            <person name="Chen W.-M."/>
        </authorList>
    </citation>
    <scope>NUCLEOTIDE SEQUENCE [LARGE SCALE GENOMIC DNA]</scope>
    <source>
        <strain evidence="4">FSY-8</strain>
    </source>
</reference>
<dbReference type="EMBL" id="JAAAPO010000005">
    <property type="protein sequence ID" value="NBC37537.1"/>
    <property type="molecule type" value="Genomic_DNA"/>
</dbReference>
<keyword evidence="4" id="KW-1185">Reference proteome</keyword>
<proteinExistence type="predicted"/>
<name>A0ABW9XG62_9SPHN</name>
<dbReference type="Gene3D" id="3.20.20.220">
    <property type="match status" value="1"/>
</dbReference>
<sequence>MSRALVQSVWARARDARYALPGWIEAHHAGPVAASTASLIARLTRRGIAATPGYFQATHADPQTIAQANAAMLMCLTGDAYLSVKAPPMRFDPGLLGGVAMLARDVGRSILLDAHAPKDADATLGVLRALLPDHPATGVALPTRWARTARDAAALRDTGARIRLVRGEWADADPAQDDPSAQAYLAVVRLLAGRRAPVAVATHRPDVAQAALRLLRDSGTPVELEQLRGLPRRATMAVARHMGVGVRVYVPFGPGWWPYAVDKALARPDLPLWALRDWLGGARLGRALAAL</sequence>
<evidence type="ECO:0000256" key="1">
    <source>
        <dbReference type="ARBA" id="ARBA00023002"/>
    </source>
</evidence>
<dbReference type="InterPro" id="IPR002872">
    <property type="entry name" value="Proline_DH_dom"/>
</dbReference>
<dbReference type="Proteomes" id="UP000753724">
    <property type="component" value="Unassembled WGS sequence"/>
</dbReference>
<dbReference type="Pfam" id="PF01619">
    <property type="entry name" value="Pro_dh"/>
    <property type="match status" value="1"/>
</dbReference>
<keyword evidence="1" id="KW-0560">Oxidoreductase</keyword>
<feature type="domain" description="Proline dehydrogenase" evidence="2">
    <location>
        <begin position="79"/>
        <end position="254"/>
    </location>
</feature>
<comment type="caution">
    <text evidence="3">The sequence shown here is derived from an EMBL/GenBank/DDBJ whole genome shotgun (WGS) entry which is preliminary data.</text>
</comment>
<evidence type="ECO:0000313" key="4">
    <source>
        <dbReference type="Proteomes" id="UP000753724"/>
    </source>
</evidence>
<protein>
    <submittedName>
        <fullName evidence="3">Proline dehydrogenase</fullName>
    </submittedName>
</protein>
<organism evidence="3 4">
    <name type="scientific">Novosphingobium ovatum</name>
    <dbReference type="NCBI Taxonomy" id="1908523"/>
    <lineage>
        <taxon>Bacteria</taxon>
        <taxon>Pseudomonadati</taxon>
        <taxon>Pseudomonadota</taxon>
        <taxon>Alphaproteobacteria</taxon>
        <taxon>Sphingomonadales</taxon>
        <taxon>Sphingomonadaceae</taxon>
        <taxon>Novosphingobium</taxon>
    </lineage>
</organism>
<gene>
    <name evidence="3" type="ORF">GTZ99_13360</name>
</gene>
<evidence type="ECO:0000313" key="3">
    <source>
        <dbReference type="EMBL" id="NBC37537.1"/>
    </source>
</evidence>